<organism evidence="7 8">
    <name type="scientific">Methanobacterium lacus (strain AL-21)</name>
    <dbReference type="NCBI Taxonomy" id="877455"/>
    <lineage>
        <taxon>Archaea</taxon>
        <taxon>Methanobacteriati</taxon>
        <taxon>Methanobacteriota</taxon>
        <taxon>Methanomada group</taxon>
        <taxon>Methanobacteria</taxon>
        <taxon>Methanobacteriales</taxon>
        <taxon>Methanobacteriaceae</taxon>
        <taxon>Methanobacterium</taxon>
    </lineage>
</organism>
<dbReference type="OrthoDB" id="19148at2157"/>
<feature type="transmembrane region" description="Helical" evidence="6">
    <location>
        <begin position="404"/>
        <end position="423"/>
    </location>
</feature>
<comment type="subcellular location">
    <subcellularLocation>
        <location evidence="1">Cell membrane</location>
        <topology evidence="1">Multi-pass membrane protein</topology>
    </subcellularLocation>
</comment>
<dbReference type="eggNOG" id="arCOG02209">
    <property type="taxonomic scope" value="Archaea"/>
</dbReference>
<dbReference type="GeneID" id="10277013"/>
<keyword evidence="2" id="KW-1003">Cell membrane</keyword>
<feature type="transmembrane region" description="Helical" evidence="6">
    <location>
        <begin position="459"/>
        <end position="481"/>
    </location>
</feature>
<evidence type="ECO:0000256" key="6">
    <source>
        <dbReference type="SAM" id="Phobius"/>
    </source>
</evidence>
<dbReference type="STRING" id="877455.Metbo_0568"/>
<gene>
    <name evidence="7" type="ordered locus">Metbo_0568</name>
</gene>
<dbReference type="InterPro" id="IPR050833">
    <property type="entry name" value="Poly_Biosynth_Transport"/>
</dbReference>
<dbReference type="PANTHER" id="PTHR30250:SF21">
    <property type="entry name" value="LIPID II FLIPPASE MURJ"/>
    <property type="match status" value="1"/>
</dbReference>
<feature type="transmembrane region" description="Helical" evidence="6">
    <location>
        <begin position="45"/>
        <end position="68"/>
    </location>
</feature>
<feature type="transmembrane region" description="Helical" evidence="6">
    <location>
        <begin position="345"/>
        <end position="366"/>
    </location>
</feature>
<keyword evidence="3 6" id="KW-0812">Transmembrane</keyword>
<feature type="transmembrane region" description="Helical" evidence="6">
    <location>
        <begin position="159"/>
        <end position="178"/>
    </location>
</feature>
<feature type="transmembrane region" description="Helical" evidence="6">
    <location>
        <begin position="378"/>
        <end position="398"/>
    </location>
</feature>
<evidence type="ECO:0000313" key="8">
    <source>
        <dbReference type="Proteomes" id="UP000007490"/>
    </source>
</evidence>
<proteinExistence type="predicted"/>
<name>F0T9Z6_METLA</name>
<feature type="transmembrane region" description="Helical" evidence="6">
    <location>
        <begin position="305"/>
        <end position="325"/>
    </location>
</feature>
<dbReference type="KEGG" id="mel:Metbo_0568"/>
<evidence type="ECO:0000256" key="3">
    <source>
        <dbReference type="ARBA" id="ARBA00022692"/>
    </source>
</evidence>
<dbReference type="HOGENOM" id="CLU_022017_5_0_2"/>
<feature type="transmembrane region" description="Helical" evidence="6">
    <location>
        <begin position="120"/>
        <end position="138"/>
    </location>
</feature>
<dbReference type="InterPro" id="IPR002797">
    <property type="entry name" value="Polysacc_synth"/>
</dbReference>
<dbReference type="GO" id="GO:0005886">
    <property type="term" value="C:plasma membrane"/>
    <property type="evidence" value="ECO:0007669"/>
    <property type="project" value="UniProtKB-SubCell"/>
</dbReference>
<feature type="transmembrane region" description="Helical" evidence="6">
    <location>
        <begin position="224"/>
        <end position="250"/>
    </location>
</feature>
<dbReference type="Pfam" id="PF01943">
    <property type="entry name" value="Polysacc_synt"/>
    <property type="match status" value="1"/>
</dbReference>
<evidence type="ECO:0000256" key="5">
    <source>
        <dbReference type="ARBA" id="ARBA00023136"/>
    </source>
</evidence>
<feature type="transmembrane region" description="Helical" evidence="6">
    <location>
        <begin position="270"/>
        <end position="293"/>
    </location>
</feature>
<feature type="transmembrane region" description="Helical" evidence="6">
    <location>
        <begin position="435"/>
        <end position="453"/>
    </location>
</feature>
<protein>
    <submittedName>
        <fullName evidence="7">Polysaccharide biosynthesis protein</fullName>
    </submittedName>
</protein>
<accession>F0T9Z6</accession>
<keyword evidence="4 6" id="KW-1133">Transmembrane helix</keyword>
<dbReference type="CDD" id="cd13128">
    <property type="entry name" value="MATE_Wzx_like"/>
    <property type="match status" value="1"/>
</dbReference>
<keyword evidence="8" id="KW-1185">Reference proteome</keyword>
<dbReference type="EMBL" id="CP002551">
    <property type="protein sequence ID" value="ADZ08819.1"/>
    <property type="molecule type" value="Genomic_DNA"/>
</dbReference>
<sequence length="517" mass="56413">MHKLLKGSFIILIGTIFFRVGGYIFMVLMLSLLDINAYGMLNTAMSFQWILILIAVAGLPPAIAKYVSEYLAKDDRYMVKKVIFSSLKIMILMSVVFVTVFYFSAGYISDYMKGGPELTALLQAVSFIAPFSVILGLFRGVFQGYQEMTDIMITRAVEQIFMISLAVVFILAGFYVLGAVVGSIIGFAIAAVSAVIIFRRKFWDGLKNVKKPEKSIGELKLVKMLLLFSTPVIITGLAELTLFQTVNFIVPPMLGFSLLGYYNVASPIARLPLVISSSVAVVLLPAASEAFALNGSSLVKKYVSLAYRYLLLVLLPLCAIVIIFGEPIMQLLFPSKPMAYSFSGTSLMILVVGMAFFSVYGISASVLQGAGKPYPAMVYLVIGTVSNLVLTVLLVPILGLNGAAIATTVASFIIMVLTTKKTLQVTGTELDYSNLAKVGLATVIAGLSMILLPKTILTFFVSLVVLPLIYIMILAFTNTLVPRDISMIQKVGYRSGPFKKPFLMFTEFLSKFVKENV</sequence>
<evidence type="ECO:0000256" key="4">
    <source>
        <dbReference type="ARBA" id="ARBA00022989"/>
    </source>
</evidence>
<evidence type="ECO:0000256" key="1">
    <source>
        <dbReference type="ARBA" id="ARBA00004651"/>
    </source>
</evidence>
<evidence type="ECO:0000256" key="2">
    <source>
        <dbReference type="ARBA" id="ARBA00022475"/>
    </source>
</evidence>
<dbReference type="PANTHER" id="PTHR30250">
    <property type="entry name" value="PST FAMILY PREDICTED COLANIC ACID TRANSPORTER"/>
    <property type="match status" value="1"/>
</dbReference>
<feature type="transmembrane region" description="Helical" evidence="6">
    <location>
        <begin position="89"/>
        <end position="108"/>
    </location>
</feature>
<dbReference type="Proteomes" id="UP000007490">
    <property type="component" value="Chromosome"/>
</dbReference>
<reference evidence="8" key="1">
    <citation type="submission" date="2011-02" db="EMBL/GenBank/DDBJ databases">
        <title>Complete sequence of Methanobacterium sp. AL-21.</title>
        <authorList>
            <consortium name="US DOE Joint Genome Institute"/>
            <person name="Lucas S."/>
            <person name="Copeland A."/>
            <person name="Lapidus A."/>
            <person name="Cheng J.-F."/>
            <person name="Goodwin L."/>
            <person name="Pitluck S."/>
            <person name="Chertkov O."/>
            <person name="Detter J.C."/>
            <person name="Han C."/>
            <person name="Tapia R."/>
            <person name="Land M."/>
            <person name="Hauser L."/>
            <person name="Kyrpides N."/>
            <person name="Ivanova N."/>
            <person name="Mikhailova N."/>
            <person name="Pagani I."/>
            <person name="Cadillo-Quiroz H."/>
            <person name="Imachi H."/>
            <person name="Zinder S."/>
            <person name="Liu W."/>
            <person name="Woyke T."/>
        </authorList>
    </citation>
    <scope>NUCLEOTIDE SEQUENCE [LARGE SCALE GENOMIC DNA]</scope>
    <source>
        <strain evidence="8">AL-21</strain>
    </source>
</reference>
<evidence type="ECO:0000313" key="7">
    <source>
        <dbReference type="EMBL" id="ADZ08819.1"/>
    </source>
</evidence>
<reference evidence="7 8" key="2">
    <citation type="journal article" date="2014" name="Int. J. Syst. Evol. Microbiol.">
        <title>Methanobacterium paludis sp. nov. and a novel strain of Methanobacterium lacus isolated from northern peatlands.</title>
        <authorList>
            <person name="Cadillo-Quiroz H."/>
            <person name="Brauer S.L."/>
            <person name="Goodson N."/>
            <person name="Yavitt J.B."/>
            <person name="Zinder S.H."/>
        </authorList>
    </citation>
    <scope>NUCLEOTIDE SEQUENCE [LARGE SCALE GENOMIC DNA]</scope>
    <source>
        <strain evidence="7 8">AL-21</strain>
    </source>
</reference>
<dbReference type="RefSeq" id="WP_013644170.1">
    <property type="nucleotide sequence ID" value="NC_015216.1"/>
</dbReference>
<keyword evidence="5 6" id="KW-0472">Membrane</keyword>
<feature type="transmembrane region" description="Helical" evidence="6">
    <location>
        <begin position="184"/>
        <end position="203"/>
    </location>
</feature>
<feature type="transmembrane region" description="Helical" evidence="6">
    <location>
        <begin position="9"/>
        <end position="33"/>
    </location>
</feature>
<dbReference type="AlphaFoldDB" id="F0T9Z6"/>